<dbReference type="InterPro" id="IPR013520">
    <property type="entry name" value="Ribonucl_H"/>
</dbReference>
<dbReference type="PANTHER" id="PTHR30231:SF37">
    <property type="entry name" value="EXODEOXYRIBONUCLEASE 10"/>
    <property type="match status" value="1"/>
</dbReference>
<dbReference type="InterPro" id="IPR036397">
    <property type="entry name" value="RNaseH_sf"/>
</dbReference>
<reference evidence="2" key="1">
    <citation type="submission" date="2018-05" db="EMBL/GenBank/DDBJ databases">
        <authorList>
            <person name="Lanie J.A."/>
            <person name="Ng W.-L."/>
            <person name="Kazmierczak K.M."/>
            <person name="Andrzejewski T.M."/>
            <person name="Davidsen T.M."/>
            <person name="Wayne K.J."/>
            <person name="Tettelin H."/>
            <person name="Glass J.I."/>
            <person name="Rusch D."/>
            <person name="Podicherti R."/>
            <person name="Tsui H.-C.T."/>
            <person name="Winkler M.E."/>
        </authorList>
    </citation>
    <scope>NUCLEOTIDE SEQUENCE</scope>
</reference>
<dbReference type="NCBIfam" id="NF006615">
    <property type="entry name" value="PRK09182.1"/>
    <property type="match status" value="1"/>
</dbReference>
<proteinExistence type="predicted"/>
<dbReference type="AlphaFoldDB" id="A0A382MI76"/>
<dbReference type="CDD" id="cd06127">
    <property type="entry name" value="DEDDh"/>
    <property type="match status" value="1"/>
</dbReference>
<accession>A0A382MI76</accession>
<name>A0A382MI76_9ZZZZ</name>
<dbReference type="SMART" id="SM00479">
    <property type="entry name" value="EXOIII"/>
    <property type="match status" value="1"/>
</dbReference>
<evidence type="ECO:0000259" key="1">
    <source>
        <dbReference type="SMART" id="SM00479"/>
    </source>
</evidence>
<organism evidence="2">
    <name type="scientific">marine metagenome</name>
    <dbReference type="NCBI Taxonomy" id="408172"/>
    <lineage>
        <taxon>unclassified sequences</taxon>
        <taxon>metagenomes</taxon>
        <taxon>ecological metagenomes</taxon>
    </lineage>
</organism>
<sequence length="286" mass="33262">MTFIAQLSQHSRNITLNKFDGTSFPRFNPNHTGSDIVKVCFLDLETTGLDKIDDKIIELALKLVAIDRNNGELLGVIAEYQSFHDPNELIDEKITLINGINNEMVQGFSVDWGEVNNLIGAADIILAHNATFDRAFMDRSLNISKEKVWSCSISDIDWLKRGFTSNKQELLCFWHGFYYESHRAMFDVDALIGLLTHEYYDDNKPMIELLDNASKPYYKLLAIDSPYDTKDKLKANDYNWDPERRSWWKRLRLEEIETEQDWLTENVYSGHFTGIVEEIPLMEKYK</sequence>
<dbReference type="Gene3D" id="3.30.420.10">
    <property type="entry name" value="Ribonuclease H-like superfamily/Ribonuclease H"/>
    <property type="match status" value="1"/>
</dbReference>
<dbReference type="EMBL" id="UINC01093893">
    <property type="protein sequence ID" value="SVC48674.1"/>
    <property type="molecule type" value="Genomic_DNA"/>
</dbReference>
<dbReference type="GO" id="GO:0008408">
    <property type="term" value="F:3'-5' exonuclease activity"/>
    <property type="evidence" value="ECO:0007669"/>
    <property type="project" value="TreeGrafter"/>
</dbReference>
<evidence type="ECO:0000313" key="2">
    <source>
        <dbReference type="EMBL" id="SVC48674.1"/>
    </source>
</evidence>
<feature type="domain" description="Exonuclease" evidence="1">
    <location>
        <begin position="38"/>
        <end position="204"/>
    </location>
</feature>
<protein>
    <recommendedName>
        <fullName evidence="1">Exonuclease domain-containing protein</fullName>
    </recommendedName>
</protein>
<dbReference type="GO" id="GO:0045004">
    <property type="term" value="P:DNA replication proofreading"/>
    <property type="evidence" value="ECO:0007669"/>
    <property type="project" value="TreeGrafter"/>
</dbReference>
<dbReference type="InterPro" id="IPR012337">
    <property type="entry name" value="RNaseH-like_sf"/>
</dbReference>
<dbReference type="PANTHER" id="PTHR30231">
    <property type="entry name" value="DNA POLYMERASE III SUBUNIT EPSILON"/>
    <property type="match status" value="1"/>
</dbReference>
<dbReference type="GO" id="GO:0005829">
    <property type="term" value="C:cytosol"/>
    <property type="evidence" value="ECO:0007669"/>
    <property type="project" value="TreeGrafter"/>
</dbReference>
<gene>
    <name evidence="2" type="ORF">METZ01_LOCUS301528</name>
</gene>
<dbReference type="GO" id="GO:0003676">
    <property type="term" value="F:nucleic acid binding"/>
    <property type="evidence" value="ECO:0007669"/>
    <property type="project" value="InterPro"/>
</dbReference>
<dbReference type="Pfam" id="PF00929">
    <property type="entry name" value="RNase_T"/>
    <property type="match status" value="1"/>
</dbReference>
<dbReference type="SUPFAM" id="SSF53098">
    <property type="entry name" value="Ribonuclease H-like"/>
    <property type="match status" value="1"/>
</dbReference>